<evidence type="ECO:0000259" key="2">
    <source>
        <dbReference type="PROSITE" id="PS50853"/>
    </source>
</evidence>
<sequence length="209" mass="21550">MESIVNTTRYALLASVISTAVLFSACGGGNTDDAADTAKATASETAMEVTPASTDGTWTKKAGEWGSFTLAASTYVRYGAGTRWIGKWITGTVYCNNDFFGSDPAYGSVKECDVFKASTTTTPTPTPSGSAILSWTAPTSSISGYRVYYGTASGKYSQSVGSGISVGSGASSYTVSNLASGSTYYFAVTSFDSAGKESSFSSEASKQIP</sequence>
<organism evidence="3 4">
    <name type="scientific">Azohydromonas lata</name>
    <dbReference type="NCBI Taxonomy" id="45677"/>
    <lineage>
        <taxon>Bacteria</taxon>
        <taxon>Pseudomonadati</taxon>
        <taxon>Pseudomonadota</taxon>
        <taxon>Betaproteobacteria</taxon>
        <taxon>Burkholderiales</taxon>
        <taxon>Sphaerotilaceae</taxon>
        <taxon>Azohydromonas</taxon>
    </lineage>
</organism>
<dbReference type="Proteomes" id="UP001293718">
    <property type="component" value="Unassembled WGS sequence"/>
</dbReference>
<dbReference type="SMART" id="SM00060">
    <property type="entry name" value="FN3"/>
    <property type="match status" value="1"/>
</dbReference>
<gene>
    <name evidence="3" type="ORF">SM757_05245</name>
</gene>
<dbReference type="Gene3D" id="2.60.40.10">
    <property type="entry name" value="Immunoglobulins"/>
    <property type="match status" value="1"/>
</dbReference>
<name>A0ABU5IA38_9BURK</name>
<keyword evidence="4" id="KW-1185">Reference proteome</keyword>
<accession>A0ABU5IA38</accession>
<dbReference type="InterPro" id="IPR003961">
    <property type="entry name" value="FN3_dom"/>
</dbReference>
<proteinExistence type="predicted"/>
<dbReference type="PRINTS" id="PR00014">
    <property type="entry name" value="FNTYPEIII"/>
</dbReference>
<feature type="chain" id="PRO_5046118937" evidence="1">
    <location>
        <begin position="26"/>
        <end position="209"/>
    </location>
</feature>
<evidence type="ECO:0000313" key="4">
    <source>
        <dbReference type="Proteomes" id="UP001293718"/>
    </source>
</evidence>
<protein>
    <submittedName>
        <fullName evidence="3">Fibronectin type III domain-containing protein</fullName>
    </submittedName>
</protein>
<dbReference type="CDD" id="cd00063">
    <property type="entry name" value="FN3"/>
    <property type="match status" value="1"/>
</dbReference>
<reference evidence="3 4" key="1">
    <citation type="submission" date="2023-11" db="EMBL/GenBank/DDBJ databases">
        <title>Draft genome of Azohydromonas lata strain H1 (DSM1123), a polyhydroxyalkanoate producer.</title>
        <authorList>
            <person name="Traversa D."/>
            <person name="D'Addabbo P."/>
            <person name="Pazzani C."/>
            <person name="Manzari C."/>
            <person name="Chiara M."/>
            <person name="Scrascia M."/>
        </authorList>
    </citation>
    <scope>NUCLEOTIDE SEQUENCE [LARGE SCALE GENOMIC DNA]</scope>
    <source>
        <strain evidence="3 4">H1</strain>
    </source>
</reference>
<dbReference type="RefSeq" id="WP_322464656.1">
    <property type="nucleotide sequence ID" value="NZ_JAXOJX010000005.1"/>
</dbReference>
<dbReference type="PROSITE" id="PS50853">
    <property type="entry name" value="FN3"/>
    <property type="match status" value="1"/>
</dbReference>
<dbReference type="SUPFAM" id="SSF49265">
    <property type="entry name" value="Fibronectin type III"/>
    <property type="match status" value="1"/>
</dbReference>
<dbReference type="InterPro" id="IPR013783">
    <property type="entry name" value="Ig-like_fold"/>
</dbReference>
<evidence type="ECO:0000256" key="1">
    <source>
        <dbReference type="SAM" id="SignalP"/>
    </source>
</evidence>
<feature type="domain" description="Fibronectin type-III" evidence="2">
    <location>
        <begin position="117"/>
        <end position="209"/>
    </location>
</feature>
<feature type="signal peptide" evidence="1">
    <location>
        <begin position="1"/>
        <end position="25"/>
    </location>
</feature>
<evidence type="ECO:0000313" key="3">
    <source>
        <dbReference type="EMBL" id="MDZ5455971.1"/>
    </source>
</evidence>
<dbReference type="EMBL" id="JAXOJX010000005">
    <property type="protein sequence ID" value="MDZ5455971.1"/>
    <property type="molecule type" value="Genomic_DNA"/>
</dbReference>
<dbReference type="Pfam" id="PF00041">
    <property type="entry name" value="fn3"/>
    <property type="match status" value="1"/>
</dbReference>
<keyword evidence="1" id="KW-0732">Signal</keyword>
<comment type="caution">
    <text evidence="3">The sequence shown here is derived from an EMBL/GenBank/DDBJ whole genome shotgun (WGS) entry which is preliminary data.</text>
</comment>
<dbReference type="InterPro" id="IPR036116">
    <property type="entry name" value="FN3_sf"/>
</dbReference>